<name>A0A1E3A5E2_9FIRM</name>
<comment type="caution">
    <text evidence="5">The sequence shown here is derived from an EMBL/GenBank/DDBJ whole genome shotgun (WGS) entry which is preliminary data.</text>
</comment>
<dbReference type="RefSeq" id="WP_069154277.1">
    <property type="nucleotide sequence ID" value="NZ_MCGH01000003.1"/>
</dbReference>
<dbReference type="InterPro" id="IPR040921">
    <property type="entry name" value="Peptidase_S66C"/>
</dbReference>
<dbReference type="PATRIC" id="fig|1432052.4.peg.5327"/>
<gene>
    <name evidence="5" type="primary">mccF_2</name>
    <name evidence="5" type="ORF">BEI61_04798</name>
</gene>
<proteinExistence type="inferred from homology"/>
<organism evidence="5 6">
    <name type="scientific">Eisenbergiella tayi</name>
    <dbReference type="NCBI Taxonomy" id="1432052"/>
    <lineage>
        <taxon>Bacteria</taxon>
        <taxon>Bacillati</taxon>
        <taxon>Bacillota</taxon>
        <taxon>Clostridia</taxon>
        <taxon>Lachnospirales</taxon>
        <taxon>Lachnospiraceae</taxon>
        <taxon>Eisenbergiella</taxon>
    </lineage>
</organism>
<evidence type="ECO:0000313" key="5">
    <source>
        <dbReference type="EMBL" id="ODM03995.1"/>
    </source>
</evidence>
<dbReference type="GO" id="GO:0016787">
    <property type="term" value="F:hydrolase activity"/>
    <property type="evidence" value="ECO:0007669"/>
    <property type="project" value="UniProtKB-KW"/>
</dbReference>
<dbReference type="Pfam" id="PF17676">
    <property type="entry name" value="Peptidase_S66C"/>
    <property type="match status" value="1"/>
</dbReference>
<dbReference type="Gene3D" id="3.40.50.10740">
    <property type="entry name" value="Class I glutamine amidotransferase-like"/>
    <property type="match status" value="1"/>
</dbReference>
<dbReference type="InterPro" id="IPR027461">
    <property type="entry name" value="Carboxypeptidase_A_C_sf"/>
</dbReference>
<evidence type="ECO:0000313" key="6">
    <source>
        <dbReference type="Proteomes" id="UP000094067"/>
    </source>
</evidence>
<feature type="domain" description="LD-carboxypeptidase N-terminal" evidence="3">
    <location>
        <begin position="16"/>
        <end position="137"/>
    </location>
</feature>
<evidence type="ECO:0000259" key="4">
    <source>
        <dbReference type="Pfam" id="PF17676"/>
    </source>
</evidence>
<dbReference type="AlphaFoldDB" id="A0A1E3A5E2"/>
<dbReference type="SUPFAM" id="SSF52317">
    <property type="entry name" value="Class I glutamine amidotransferase-like"/>
    <property type="match status" value="1"/>
</dbReference>
<protein>
    <submittedName>
        <fullName evidence="5">Microcin C7 self-immunity protein MccF</fullName>
    </submittedName>
</protein>
<dbReference type="InterPro" id="IPR029062">
    <property type="entry name" value="Class_I_gatase-like"/>
</dbReference>
<reference evidence="5 6" key="1">
    <citation type="submission" date="2016-07" db="EMBL/GenBank/DDBJ databases">
        <title>Characterization of isolates of Eisenbergiella tayi derived from blood cultures, using whole genome sequencing.</title>
        <authorList>
            <person name="Burdz T."/>
            <person name="Wiebe D."/>
            <person name="Huynh C."/>
            <person name="Bernard K."/>
        </authorList>
    </citation>
    <scope>NUCLEOTIDE SEQUENCE [LARGE SCALE GENOMIC DNA]</scope>
    <source>
        <strain evidence="5 6">NML 110608</strain>
    </source>
</reference>
<evidence type="ECO:0000256" key="1">
    <source>
        <dbReference type="ARBA" id="ARBA00010233"/>
    </source>
</evidence>
<dbReference type="PANTHER" id="PTHR30237">
    <property type="entry name" value="MURAMOYLTETRAPEPTIDE CARBOXYPEPTIDASE"/>
    <property type="match status" value="1"/>
</dbReference>
<dbReference type="SUPFAM" id="SSF141986">
    <property type="entry name" value="LD-carboxypeptidase A C-terminal domain-like"/>
    <property type="match status" value="1"/>
</dbReference>
<dbReference type="InterPro" id="IPR027478">
    <property type="entry name" value="LdcA_N"/>
</dbReference>
<sequence length="337" mass="37364">MHQLIKPKKLNPGDTIATISLSGGRAGDPDMIERYLFGKRQLEEHFGVHVIEAPHSLKGKDFLYENPKLRADDLIWALTNPRIKGIFVNSGGDDGGRLLPYIDFNIIRNNPKILLGYSDVSVFHAMFTHAGVSSFYGANLLATIAQPGGLDEYTERWIKKALFSENVMGEIVPCDKWADIEWDKTKKSVWVQNTGYELLQGSGIVRGRLLGGCCGSLLQIMGTEIFPDKKLWKDSILFLDIGTPYGVEVATLHQIRAFASAGIFRQAGGLICMGMHESDKEILLKVIRQEEDLPDHPILYNADIGHRIPMTVIPMGALAEIDCNNNTFSILEAGVRA</sequence>
<dbReference type="EMBL" id="MCGH01000003">
    <property type="protein sequence ID" value="ODM03995.1"/>
    <property type="molecule type" value="Genomic_DNA"/>
</dbReference>
<dbReference type="InterPro" id="IPR040449">
    <property type="entry name" value="Peptidase_S66_N"/>
</dbReference>
<dbReference type="Gene3D" id="3.50.30.60">
    <property type="entry name" value="LD-carboxypeptidase A C-terminal domain-like"/>
    <property type="match status" value="1"/>
</dbReference>
<dbReference type="Pfam" id="PF02016">
    <property type="entry name" value="Peptidase_S66"/>
    <property type="match status" value="1"/>
</dbReference>
<dbReference type="Proteomes" id="UP000094067">
    <property type="component" value="Unassembled WGS sequence"/>
</dbReference>
<evidence type="ECO:0000256" key="2">
    <source>
        <dbReference type="ARBA" id="ARBA00022801"/>
    </source>
</evidence>
<feature type="domain" description="LD-carboxypeptidase C-terminal" evidence="4">
    <location>
        <begin position="206"/>
        <end position="321"/>
    </location>
</feature>
<dbReference type="CDD" id="cd07062">
    <property type="entry name" value="Peptidase_S66_mccF_like"/>
    <property type="match status" value="1"/>
</dbReference>
<dbReference type="InterPro" id="IPR003507">
    <property type="entry name" value="S66_fam"/>
</dbReference>
<dbReference type="PIRSF" id="PIRSF028757">
    <property type="entry name" value="LD-carboxypeptidase"/>
    <property type="match status" value="1"/>
</dbReference>
<accession>A0A1E3A5E2</accession>
<comment type="similarity">
    <text evidence="1">Belongs to the peptidase S66 family.</text>
</comment>
<dbReference type="PANTHER" id="PTHR30237:SF4">
    <property type="entry name" value="LD-CARBOXYPEPTIDASE C-TERMINAL DOMAIN-CONTAINING PROTEIN"/>
    <property type="match status" value="1"/>
</dbReference>
<keyword evidence="2" id="KW-0378">Hydrolase</keyword>
<evidence type="ECO:0000259" key="3">
    <source>
        <dbReference type="Pfam" id="PF02016"/>
    </source>
</evidence>